<dbReference type="Proteomes" id="UP000619536">
    <property type="component" value="Unassembled WGS sequence"/>
</dbReference>
<dbReference type="EMBL" id="BMDH01000007">
    <property type="protein sequence ID" value="GGI15580.1"/>
    <property type="molecule type" value="Genomic_DNA"/>
</dbReference>
<accession>A0A8J3AKL0</accession>
<keyword evidence="1" id="KW-0472">Membrane</keyword>
<evidence type="ECO:0000313" key="3">
    <source>
        <dbReference type="Proteomes" id="UP000619536"/>
    </source>
</evidence>
<reference evidence="2" key="1">
    <citation type="journal article" date="2014" name="Int. J. Syst. Evol. Microbiol.">
        <title>Complete genome sequence of Corynebacterium casei LMG S-19264T (=DSM 44701T), isolated from a smear-ripened cheese.</title>
        <authorList>
            <consortium name="US DOE Joint Genome Institute (JGI-PGF)"/>
            <person name="Walter F."/>
            <person name="Albersmeier A."/>
            <person name="Kalinowski J."/>
            <person name="Ruckert C."/>
        </authorList>
    </citation>
    <scope>NUCLEOTIDE SEQUENCE</scope>
    <source>
        <strain evidence="2">CCM 8606</strain>
    </source>
</reference>
<evidence type="ECO:0000256" key="1">
    <source>
        <dbReference type="SAM" id="Phobius"/>
    </source>
</evidence>
<dbReference type="RefSeq" id="WP_188355816.1">
    <property type="nucleotide sequence ID" value="NZ_BMDH01000007.1"/>
</dbReference>
<feature type="transmembrane region" description="Helical" evidence="1">
    <location>
        <begin position="6"/>
        <end position="25"/>
    </location>
</feature>
<proteinExistence type="predicted"/>
<comment type="caution">
    <text evidence="2">The sequence shown here is derived from an EMBL/GenBank/DDBJ whole genome shotgun (WGS) entry which is preliminary data.</text>
</comment>
<protein>
    <submittedName>
        <fullName evidence="2">Uncharacterized protein</fullName>
    </submittedName>
</protein>
<reference evidence="2" key="2">
    <citation type="submission" date="2020-09" db="EMBL/GenBank/DDBJ databases">
        <authorList>
            <person name="Sun Q."/>
            <person name="Sedlacek I."/>
        </authorList>
    </citation>
    <scope>NUCLEOTIDE SEQUENCE</scope>
    <source>
        <strain evidence="2">CCM 8606</strain>
    </source>
</reference>
<keyword evidence="3" id="KW-1185">Reference proteome</keyword>
<evidence type="ECO:0000313" key="2">
    <source>
        <dbReference type="EMBL" id="GGI15580.1"/>
    </source>
</evidence>
<sequence>MHWVGIGLVIVAIVGCVGFGVHHHLDAKAQKLSKGSEEERRLAGELRDISSQIDQGRYLYH</sequence>
<keyword evidence="1" id="KW-1133">Transmembrane helix</keyword>
<gene>
    <name evidence="2" type="ORF">GCM10007377_16600</name>
</gene>
<name>A0A8J3AKL0_9BIFI</name>
<organism evidence="2 3">
    <name type="scientific">Galliscardovia ingluviei</name>
    <dbReference type="NCBI Taxonomy" id="1769422"/>
    <lineage>
        <taxon>Bacteria</taxon>
        <taxon>Bacillati</taxon>
        <taxon>Actinomycetota</taxon>
        <taxon>Actinomycetes</taxon>
        <taxon>Bifidobacteriales</taxon>
        <taxon>Bifidobacteriaceae</taxon>
        <taxon>Galliscardovia</taxon>
    </lineage>
</organism>
<dbReference type="AlphaFoldDB" id="A0A8J3AKL0"/>
<keyword evidence="1" id="KW-0812">Transmembrane</keyword>